<feature type="region of interest" description="Disordered" evidence="1">
    <location>
        <begin position="177"/>
        <end position="208"/>
    </location>
</feature>
<keyword evidence="2" id="KW-0472">Membrane</keyword>
<comment type="caution">
    <text evidence="3">The sequence shown here is derived from an EMBL/GenBank/DDBJ whole genome shotgun (WGS) entry which is preliminary data.</text>
</comment>
<sequence>MILRTLRHHWWNTKLRRHHYIILLVVFIFCSTVVVLFRLDSSLDFSVLKDDPDLLTHLTNFRPSSENLTVNEFEWIEPEDHEDIVQLKADPTLLDSLVSEVDVAHAATHSVPSILLISHHPSTAAADAEPTPVFESESALAVDPQPTQVDPDYGDDLEDDAYYGMPSTLVTQLRAPSATAAAAEESPIAESKEEETFEREPPKYGKLVDTPKGPRVVHMLTPSTTINQLVCKSLFSSALNNYPHPILINFEHKVRDEFEAHFLKLTSIHEYLDSDDVEEDDLVLIFDAFDVWYQLDFQILINRYYEMQAKEEANKGADYAESAVFGADKGCWPNAPTSDACTKVPQSTLADDVYGPGTDKSAMGFRNRPRWLNSGTIMGPVPVVREVFNRAVKATHNAFNSDQFVLAEIWAQFDLPIILDYESYLFQTLTHSHSDVVFLYQEQIEPGQVISGPVVDPLTKDKSTDGGRTNSNPIDSFNVLDNTPLALTPFLNGTRRQRMWRLSNHHTAWNRVSGNVPAILHLNGDKSCLNTWWHKMWWVHDVTQYHQWYRLKYVRHEGGAFLDKVDGTMEYRDFDQMCGSYPMFDIVKSRLDGQKIRKGSRPSIDPEPFMVGMNPHTTPADVWEDLMKLRDKKLHGSKSAARKKHPTL</sequence>
<keyword evidence="2" id="KW-1133">Transmembrane helix</keyword>
<dbReference type="PANTHER" id="PTHR36587">
    <property type="entry name" value="EXPRESSION SITE-ASSOCIATED GENE 3 (ESAG3)-LIKE PROTEIN"/>
    <property type="match status" value="1"/>
</dbReference>
<dbReference type="CDD" id="cd22997">
    <property type="entry name" value="GT_LH"/>
    <property type="match status" value="1"/>
</dbReference>
<dbReference type="GeneID" id="90036713"/>
<feature type="transmembrane region" description="Helical" evidence="2">
    <location>
        <begin position="20"/>
        <end position="39"/>
    </location>
</feature>
<gene>
    <name evidence="3" type="ORF">BZA70DRAFT_26920</name>
</gene>
<dbReference type="RefSeq" id="XP_064770860.1">
    <property type="nucleotide sequence ID" value="XM_064911201.1"/>
</dbReference>
<proteinExistence type="predicted"/>
<organism evidence="3 4">
    <name type="scientific">Myxozyma melibiosi</name>
    <dbReference type="NCBI Taxonomy" id="54550"/>
    <lineage>
        <taxon>Eukaryota</taxon>
        <taxon>Fungi</taxon>
        <taxon>Dikarya</taxon>
        <taxon>Ascomycota</taxon>
        <taxon>Saccharomycotina</taxon>
        <taxon>Lipomycetes</taxon>
        <taxon>Lipomycetales</taxon>
        <taxon>Lipomycetaceae</taxon>
        <taxon>Myxozyma</taxon>
    </lineage>
</organism>
<feature type="compositionally biased region" description="Low complexity" evidence="1">
    <location>
        <begin position="177"/>
        <end position="189"/>
    </location>
</feature>
<name>A0ABR1FDI4_9ASCO</name>
<dbReference type="Proteomes" id="UP001498771">
    <property type="component" value="Unassembled WGS sequence"/>
</dbReference>
<dbReference type="EMBL" id="JBBJBU010000001">
    <property type="protein sequence ID" value="KAK7207827.1"/>
    <property type="molecule type" value="Genomic_DNA"/>
</dbReference>
<keyword evidence="4" id="KW-1185">Reference proteome</keyword>
<evidence type="ECO:0000256" key="2">
    <source>
        <dbReference type="SAM" id="Phobius"/>
    </source>
</evidence>
<evidence type="ECO:0000256" key="1">
    <source>
        <dbReference type="SAM" id="MobiDB-lite"/>
    </source>
</evidence>
<evidence type="ECO:0000313" key="4">
    <source>
        <dbReference type="Proteomes" id="UP001498771"/>
    </source>
</evidence>
<protein>
    <submittedName>
        <fullName evidence="3">Uncharacterized protein</fullName>
    </submittedName>
</protein>
<dbReference type="PANTHER" id="PTHR36587:SF2">
    <property type="entry name" value="EXPRESSION SITE-ASSOCIATED GENE 3 (ESAG3)-LIKE PROTEIN"/>
    <property type="match status" value="1"/>
</dbReference>
<keyword evidence="2" id="KW-0812">Transmembrane</keyword>
<reference evidence="3 4" key="1">
    <citation type="submission" date="2024-03" db="EMBL/GenBank/DDBJ databases">
        <title>Genome-scale model development and genomic sequencing of the oleaginous clade Lipomyces.</title>
        <authorList>
            <consortium name="Lawrence Berkeley National Laboratory"/>
            <person name="Czajka J.J."/>
            <person name="Han Y."/>
            <person name="Kim J."/>
            <person name="Mondo S.J."/>
            <person name="Hofstad B.A."/>
            <person name="Robles A."/>
            <person name="Haridas S."/>
            <person name="Riley R."/>
            <person name="LaButti K."/>
            <person name="Pangilinan J."/>
            <person name="Andreopoulos W."/>
            <person name="Lipzen A."/>
            <person name="Yan J."/>
            <person name="Wang M."/>
            <person name="Ng V."/>
            <person name="Grigoriev I.V."/>
            <person name="Spatafora J.W."/>
            <person name="Magnuson J.K."/>
            <person name="Baker S.E."/>
            <person name="Pomraning K.R."/>
        </authorList>
    </citation>
    <scope>NUCLEOTIDE SEQUENCE [LARGE SCALE GENOMIC DNA]</scope>
    <source>
        <strain evidence="3 4">Phaff 52-87</strain>
    </source>
</reference>
<accession>A0ABR1FDI4</accession>
<evidence type="ECO:0000313" key="3">
    <source>
        <dbReference type="EMBL" id="KAK7207827.1"/>
    </source>
</evidence>